<evidence type="ECO:0000256" key="1">
    <source>
        <dbReference type="ARBA" id="ARBA00004651"/>
    </source>
</evidence>
<keyword evidence="4 7" id="KW-1133">Transmembrane helix</keyword>
<feature type="transmembrane region" description="Helical" evidence="7">
    <location>
        <begin position="1440"/>
        <end position="1462"/>
    </location>
</feature>
<keyword evidence="2" id="KW-1003">Cell membrane</keyword>
<comment type="subcellular location">
    <subcellularLocation>
        <location evidence="1">Cell membrane</location>
        <topology evidence="1">Multi-pass membrane protein</topology>
    </subcellularLocation>
</comment>
<feature type="transmembrane region" description="Helical" evidence="7">
    <location>
        <begin position="692"/>
        <end position="720"/>
    </location>
</feature>
<evidence type="ECO:0000256" key="6">
    <source>
        <dbReference type="SAM" id="MobiDB-lite"/>
    </source>
</evidence>
<organism evidence="9">
    <name type="scientific">Fonticula alba</name>
    <name type="common">Slime mold</name>
    <dbReference type="NCBI Taxonomy" id="691883"/>
    <lineage>
        <taxon>Eukaryota</taxon>
        <taxon>Rotosphaerida</taxon>
        <taxon>Fonticulaceae</taxon>
        <taxon>Fonticula</taxon>
    </lineage>
</organism>
<evidence type="ECO:0000313" key="9">
    <source>
        <dbReference type="EMBL" id="KCV70703.1"/>
    </source>
</evidence>
<feature type="transmembrane region" description="Helical" evidence="7">
    <location>
        <begin position="1407"/>
        <end position="1428"/>
    </location>
</feature>
<dbReference type="Proteomes" id="UP000030693">
    <property type="component" value="Unassembled WGS sequence"/>
</dbReference>
<dbReference type="PANTHER" id="PTHR32522">
    <property type="match status" value="1"/>
</dbReference>
<evidence type="ECO:0000259" key="8">
    <source>
        <dbReference type="Pfam" id="PF02687"/>
    </source>
</evidence>
<feature type="compositionally biased region" description="Polar residues" evidence="6">
    <location>
        <begin position="1"/>
        <end position="13"/>
    </location>
</feature>
<evidence type="ECO:0000256" key="5">
    <source>
        <dbReference type="ARBA" id="ARBA00023136"/>
    </source>
</evidence>
<evidence type="ECO:0000256" key="7">
    <source>
        <dbReference type="SAM" id="Phobius"/>
    </source>
</evidence>
<feature type="transmembrane region" description="Helical" evidence="7">
    <location>
        <begin position="1314"/>
        <end position="1341"/>
    </location>
</feature>
<keyword evidence="5 7" id="KW-0472">Membrane</keyword>
<feature type="transmembrane region" description="Helical" evidence="7">
    <location>
        <begin position="806"/>
        <end position="825"/>
    </location>
</feature>
<dbReference type="GO" id="GO:0055085">
    <property type="term" value="P:transmembrane transport"/>
    <property type="evidence" value="ECO:0007669"/>
    <property type="project" value="InterPro"/>
</dbReference>
<dbReference type="OrthoDB" id="2126250at2759"/>
<keyword evidence="3 7" id="KW-0812">Transmembrane</keyword>
<name>A0A058Z9U2_FONAL</name>
<proteinExistence type="predicted"/>
<dbReference type="InterPro" id="IPR003838">
    <property type="entry name" value="ABC3_permease_C"/>
</dbReference>
<reference evidence="9" key="1">
    <citation type="submission" date="2013-04" db="EMBL/GenBank/DDBJ databases">
        <title>The Genome Sequence of Fonticula alba ATCC 38817.</title>
        <authorList>
            <consortium name="The Broad Institute Genomics Platform"/>
            <person name="Russ C."/>
            <person name="Cuomo C."/>
            <person name="Burger G."/>
            <person name="Gray M.W."/>
            <person name="Holland P.W.H."/>
            <person name="King N."/>
            <person name="Lang F.B.F."/>
            <person name="Roger A.J."/>
            <person name="Ruiz-Trillo I."/>
            <person name="Brown M."/>
            <person name="Walker B."/>
            <person name="Young S."/>
            <person name="Zeng Q."/>
            <person name="Gargeya S."/>
            <person name="Fitzgerald M."/>
            <person name="Haas B."/>
            <person name="Abouelleil A."/>
            <person name="Allen A.W."/>
            <person name="Alvarado L."/>
            <person name="Arachchi H.M."/>
            <person name="Berlin A.M."/>
            <person name="Chapman S.B."/>
            <person name="Gainer-Dewar J."/>
            <person name="Goldberg J."/>
            <person name="Griggs A."/>
            <person name="Gujja S."/>
            <person name="Hansen M."/>
            <person name="Howarth C."/>
            <person name="Imamovic A."/>
            <person name="Ireland A."/>
            <person name="Larimer J."/>
            <person name="McCowan C."/>
            <person name="Murphy C."/>
            <person name="Pearson M."/>
            <person name="Poon T.W."/>
            <person name="Priest M."/>
            <person name="Roberts A."/>
            <person name="Saif S."/>
            <person name="Shea T."/>
            <person name="Sisk P."/>
            <person name="Sykes S."/>
            <person name="Wortman J."/>
            <person name="Nusbaum C."/>
            <person name="Birren B."/>
        </authorList>
    </citation>
    <scope>NUCLEOTIDE SEQUENCE [LARGE SCALE GENOMIC DNA]</scope>
    <source>
        <strain evidence="9">ATCC 38817</strain>
    </source>
</reference>
<dbReference type="CDD" id="cd06261">
    <property type="entry name" value="TM_PBP2"/>
    <property type="match status" value="1"/>
</dbReference>
<feature type="compositionally biased region" description="Low complexity" evidence="6">
    <location>
        <begin position="266"/>
        <end position="282"/>
    </location>
</feature>
<feature type="transmembrane region" description="Helical" evidence="7">
    <location>
        <begin position="740"/>
        <end position="763"/>
    </location>
</feature>
<dbReference type="PANTHER" id="PTHR32522:SF3">
    <property type="entry name" value="ABC3 TRANSPORTER PERMEASE PROTEIN DOMAIN-CONTAINING PROTEIN"/>
    <property type="match status" value="1"/>
</dbReference>
<feature type="region of interest" description="Disordered" evidence="6">
    <location>
        <begin position="1"/>
        <end position="77"/>
    </location>
</feature>
<dbReference type="GO" id="GO:0005886">
    <property type="term" value="C:plasma membrane"/>
    <property type="evidence" value="ECO:0007669"/>
    <property type="project" value="UniProtKB-SubCell"/>
</dbReference>
<feature type="domain" description="ABC3 transporter permease C-terminal" evidence="8">
    <location>
        <begin position="1320"/>
        <end position="1387"/>
    </location>
</feature>
<dbReference type="EMBL" id="KB932204">
    <property type="protein sequence ID" value="KCV70703.1"/>
    <property type="molecule type" value="Genomic_DNA"/>
</dbReference>
<evidence type="ECO:0000256" key="2">
    <source>
        <dbReference type="ARBA" id="ARBA00022475"/>
    </source>
</evidence>
<protein>
    <recommendedName>
        <fullName evidence="8">ABC3 transporter permease C-terminal domain-containing protein</fullName>
    </recommendedName>
</protein>
<evidence type="ECO:0000256" key="4">
    <source>
        <dbReference type="ARBA" id="ARBA00022989"/>
    </source>
</evidence>
<dbReference type="eggNOG" id="ENOG502QQQ7">
    <property type="taxonomic scope" value="Eukaryota"/>
</dbReference>
<evidence type="ECO:0000256" key="3">
    <source>
        <dbReference type="ARBA" id="ARBA00022692"/>
    </source>
</evidence>
<feature type="transmembrane region" description="Helical" evidence="7">
    <location>
        <begin position="128"/>
        <end position="149"/>
    </location>
</feature>
<dbReference type="RefSeq" id="XP_009495219.1">
    <property type="nucleotide sequence ID" value="XM_009496944.1"/>
</dbReference>
<feature type="region of interest" description="Disordered" evidence="6">
    <location>
        <begin position="262"/>
        <end position="313"/>
    </location>
</feature>
<feature type="transmembrane region" description="Helical" evidence="7">
    <location>
        <begin position="646"/>
        <end position="671"/>
    </location>
</feature>
<dbReference type="InterPro" id="IPR000515">
    <property type="entry name" value="MetI-like"/>
</dbReference>
<feature type="transmembrane region" description="Helical" evidence="7">
    <location>
        <begin position="1280"/>
        <end position="1302"/>
    </location>
</feature>
<feature type="transmembrane region" description="Helical" evidence="7">
    <location>
        <begin position="1362"/>
        <end position="1387"/>
    </location>
</feature>
<dbReference type="GeneID" id="20527781"/>
<feature type="transmembrane region" description="Helical" evidence="7">
    <location>
        <begin position="837"/>
        <end position="859"/>
    </location>
</feature>
<evidence type="ECO:0000313" key="10">
    <source>
        <dbReference type="Proteomes" id="UP000030693"/>
    </source>
</evidence>
<keyword evidence="10" id="KW-1185">Reference proteome</keyword>
<feature type="transmembrane region" description="Helical" evidence="7">
    <location>
        <begin position="903"/>
        <end position="924"/>
    </location>
</feature>
<gene>
    <name evidence="9" type="ORF">H696_03056</name>
</gene>
<sequence>MSLSDTGIELSNFSSPSVQSDIPSSMASSVEAFSTVPSEPGLSMPKKYGSPLSGHMSKASLGADLEPDLDPTTDPADDARLAAQDYQQQHATAGSGSRGRTLLHQSVATIRFYFTQTARHVTRNPGSAFLALLAVTIAVLAVGVALTALEVAPVLFLGMAESKAAEIDLLLTPAQLGGDIDFLALNFTLLDQELARDNLADAPAHGAEAAVSVSPDGLEQLASGQFSGAWQWRARTGRKNIRVNINSLGTCLVQSDVSAIGGAGGSSNSNSSSNNSNSNSNSGGAGARMLADPGPASDFESPIPDGEAPPAVESFVDGQAGWAPPLTPIDRHSRMNFSTWTRALGRWTGITPAPASPRRMEPFRIAEYIPPDSQQQQNLCIEDARQCRELLCPPSMTGSILLVDAKRERAMGLGRGWTNTLERGTCVIHREVARTVGLQAGDHLLVTFHVDSKATLLPYFHAIGLNITETDEESGSLAMPLNTVTVSLPLRVSEVVSSSKGKWPSRNRDVIIMDIHNFLPLASSGIEPDAKFTEQVLADLAALDPLVAVDSVLFAIPPVGEESLRLSQLEGYYDPALGQTSPALLDRPGLQRHEAYIRSNFDTSAREVTRWASRIATRLGLTQFENQLPVLVEYEETAYATAFLSLALNIIIILLAAVSALLVDALLIAAAEARASDWAKLRVLGLRRTPHVAALVLIHALGAVGIPATVIGLCLAQALHSGVVRSVLGSFVPGVTIVRGLTPVAVGVGLGVGLGVPLIVAILPGGPVATANAPRLHDALYASSRPQTQAVEITVSRSNPDRARSALLITGALLGGFGALVYYALPLALISGNLGLLFDIFFIILAGLILGCVLIALNAQPLVERGLVSAMLFVARFIGESAATAGLVRSNLISHRKRNRKSALIYATSLSFVVFLAVAADIELRSMEYETIRWFGSDIRIDSRNIDRGGPTSGIREVEKIEAWCHDNRDLIAGCGWISTSTSNALVDSSWESNRPTRLQTVGRAIREDHYVYGVTPDLFSAFPGNMYVESPTTLNMRRSMRMATTAEMAAAAAQWGAVSSTAEQQRALSQAKMAHTPELLLSGAGRGRLVMGSYARQAYGLEPTAIRAVEHVARIWDTIPISRNSSAILVDETDGPYKPARRQLSIFHRVRPMVGVLTSPMFTGMSSSTDGYRHSVTSLPNQLRLLSGSIRSVSQTWGEWDEAFVQGPSAFGLPHRLDWSERVYETVSDLPLRTFLAKLRPNVTEAQLEYLIAAAPTDSQHVVRDVRDEIPSLAGNAPLLTFLFQGVTIIVLVVAFFALYTAMAANVATQRSFLFQGVTIIVLVVAFFALYTAMAANVATQRSEIGAMRAIGAGRWFVWRVYAYEAFVLVVASAILGSIVGLLIGWHPAGFPLPLVVWRVYAYEAFVLVVASAILGSIVGLLIGWSISAQRALLTGIPLAFLFPWTLVLTVGAGAALSALLATAVPVAHLVAGGNGTVVRIMRGGTSD</sequence>
<feature type="compositionally biased region" description="Low complexity" evidence="6">
    <location>
        <begin position="14"/>
        <end position="25"/>
    </location>
</feature>
<accession>A0A058Z9U2</accession>
<dbReference type="Pfam" id="PF02687">
    <property type="entry name" value="FtsX"/>
    <property type="match status" value="1"/>
</dbReference>
<feature type="compositionally biased region" description="Polar residues" evidence="6">
    <location>
        <begin position="26"/>
        <end position="37"/>
    </location>
</feature>